<dbReference type="InterPro" id="IPR002716">
    <property type="entry name" value="PIN_dom"/>
</dbReference>
<comment type="similarity">
    <text evidence="6">Belongs to the PINc/VapC protein family.</text>
</comment>
<keyword evidence="1 6" id="KW-1277">Toxin-antitoxin system</keyword>
<keyword evidence="4 6" id="KW-0378">Hydrolase</keyword>
<keyword evidence="8" id="KW-0255">Endonuclease</keyword>
<protein>
    <recommendedName>
        <fullName evidence="6">Ribonuclease VapC</fullName>
        <shortName evidence="6">RNase VapC</shortName>
        <ecNumber evidence="6">3.1.-.-</ecNumber>
    </recommendedName>
    <alternativeName>
        <fullName evidence="6">Toxin VapC</fullName>
    </alternativeName>
</protein>
<dbReference type="SUPFAM" id="SSF88723">
    <property type="entry name" value="PIN domain-like"/>
    <property type="match status" value="1"/>
</dbReference>
<dbReference type="Pfam" id="PF01850">
    <property type="entry name" value="PIN"/>
    <property type="match status" value="1"/>
</dbReference>
<organism evidence="8 9">
    <name type="scientific">Mucisphaera calidilacus</name>
    <dbReference type="NCBI Taxonomy" id="2527982"/>
    <lineage>
        <taxon>Bacteria</taxon>
        <taxon>Pseudomonadati</taxon>
        <taxon>Planctomycetota</taxon>
        <taxon>Phycisphaerae</taxon>
        <taxon>Phycisphaerales</taxon>
        <taxon>Phycisphaeraceae</taxon>
        <taxon>Mucisphaera</taxon>
    </lineage>
</organism>
<comment type="caution">
    <text evidence="6">Lacks conserved residue(s) required for the propagation of feature annotation.</text>
</comment>
<evidence type="ECO:0000256" key="6">
    <source>
        <dbReference type="HAMAP-Rule" id="MF_00265"/>
    </source>
</evidence>
<keyword evidence="9" id="KW-1185">Reference proteome</keyword>
<comment type="function">
    <text evidence="6">Toxic component of a toxin-antitoxin (TA) system. An RNase.</text>
</comment>
<dbReference type="CDD" id="cd09873">
    <property type="entry name" value="PIN_Pae0151-like"/>
    <property type="match status" value="1"/>
</dbReference>
<feature type="binding site" evidence="6">
    <location>
        <position position="103"/>
    </location>
    <ligand>
        <name>Mg(2+)</name>
        <dbReference type="ChEBI" id="CHEBI:18420"/>
    </ligand>
</feature>
<evidence type="ECO:0000259" key="7">
    <source>
        <dbReference type="Pfam" id="PF01850"/>
    </source>
</evidence>
<dbReference type="GO" id="GO:0004519">
    <property type="term" value="F:endonuclease activity"/>
    <property type="evidence" value="ECO:0007669"/>
    <property type="project" value="UniProtKB-KW"/>
</dbReference>
<keyword evidence="3 6" id="KW-0479">Metal-binding</keyword>
<gene>
    <name evidence="6 8" type="primary">vapC</name>
    <name evidence="8" type="ORF">Pan265_01040</name>
</gene>
<sequence length="138" mass="15476">MKPITVLLEASAALAWLLDDSDRGPYYHAFFAVHDLVVIPLWHTEVLNVLLKRERQKKLSRVKADELIEMVVALDPFTLPEPDSRTLAELASLARPHQLSAYDTLYLEAAINHQLPLATEDKNLRHAARSVGVEVCAV</sequence>
<dbReference type="Proteomes" id="UP000320386">
    <property type="component" value="Chromosome"/>
</dbReference>
<keyword evidence="5 6" id="KW-0460">Magnesium</keyword>
<dbReference type="Gene3D" id="3.40.50.1010">
    <property type="entry name" value="5'-nuclease"/>
    <property type="match status" value="1"/>
</dbReference>
<dbReference type="PANTHER" id="PTHR35901:SF1">
    <property type="entry name" value="EXONUCLEASE VAPC9"/>
    <property type="match status" value="1"/>
</dbReference>
<dbReference type="KEGG" id="mcad:Pan265_01040"/>
<reference evidence="8 9" key="1">
    <citation type="submission" date="2019-02" db="EMBL/GenBank/DDBJ databases">
        <title>Deep-cultivation of Planctomycetes and their phenomic and genomic characterization uncovers novel biology.</title>
        <authorList>
            <person name="Wiegand S."/>
            <person name="Jogler M."/>
            <person name="Boedeker C."/>
            <person name="Pinto D."/>
            <person name="Vollmers J."/>
            <person name="Rivas-Marin E."/>
            <person name="Kohn T."/>
            <person name="Peeters S.H."/>
            <person name="Heuer A."/>
            <person name="Rast P."/>
            <person name="Oberbeckmann S."/>
            <person name="Bunk B."/>
            <person name="Jeske O."/>
            <person name="Meyerdierks A."/>
            <person name="Storesund J.E."/>
            <person name="Kallscheuer N."/>
            <person name="Luecker S."/>
            <person name="Lage O.M."/>
            <person name="Pohl T."/>
            <person name="Merkel B.J."/>
            <person name="Hornburger P."/>
            <person name="Mueller R.-W."/>
            <person name="Bruemmer F."/>
            <person name="Labrenz M."/>
            <person name="Spormann A.M."/>
            <person name="Op den Camp H."/>
            <person name="Overmann J."/>
            <person name="Amann R."/>
            <person name="Jetten M.S.M."/>
            <person name="Mascher T."/>
            <person name="Medema M.H."/>
            <person name="Devos D.P."/>
            <person name="Kaster A.-K."/>
            <person name="Ovreas L."/>
            <person name="Rohde M."/>
            <person name="Galperin M.Y."/>
            <person name="Jogler C."/>
        </authorList>
    </citation>
    <scope>NUCLEOTIDE SEQUENCE [LARGE SCALE GENOMIC DNA]</scope>
    <source>
        <strain evidence="8 9">Pan265</strain>
    </source>
</reference>
<evidence type="ECO:0000256" key="1">
    <source>
        <dbReference type="ARBA" id="ARBA00022649"/>
    </source>
</evidence>
<dbReference type="InterPro" id="IPR044153">
    <property type="entry name" value="PIN_Pae0151-like"/>
</dbReference>
<dbReference type="EC" id="3.1.-.-" evidence="6"/>
<keyword evidence="2 6" id="KW-0540">Nuclease</keyword>
<dbReference type="GO" id="GO:0000287">
    <property type="term" value="F:magnesium ion binding"/>
    <property type="evidence" value="ECO:0007669"/>
    <property type="project" value="UniProtKB-UniRule"/>
</dbReference>
<evidence type="ECO:0000256" key="2">
    <source>
        <dbReference type="ARBA" id="ARBA00022722"/>
    </source>
</evidence>
<dbReference type="HAMAP" id="MF_00265">
    <property type="entry name" value="VapC_Nob1"/>
    <property type="match status" value="1"/>
</dbReference>
<evidence type="ECO:0000256" key="4">
    <source>
        <dbReference type="ARBA" id="ARBA00022801"/>
    </source>
</evidence>
<dbReference type="OrthoDB" id="9798446at2"/>
<dbReference type="InterPro" id="IPR029060">
    <property type="entry name" value="PIN-like_dom_sf"/>
</dbReference>
<name>A0A518BTH7_9BACT</name>
<dbReference type="InterPro" id="IPR051619">
    <property type="entry name" value="TypeII_TA_RNase_PINc/VapC"/>
</dbReference>
<evidence type="ECO:0000256" key="5">
    <source>
        <dbReference type="ARBA" id="ARBA00022842"/>
    </source>
</evidence>
<evidence type="ECO:0000256" key="3">
    <source>
        <dbReference type="ARBA" id="ARBA00022723"/>
    </source>
</evidence>
<accession>A0A518BTH7</accession>
<keyword evidence="6" id="KW-0800">Toxin</keyword>
<comment type="cofactor">
    <cofactor evidence="6">
        <name>Mg(2+)</name>
        <dbReference type="ChEBI" id="CHEBI:18420"/>
    </cofactor>
</comment>
<dbReference type="RefSeq" id="WP_145444322.1">
    <property type="nucleotide sequence ID" value="NZ_CP036280.1"/>
</dbReference>
<dbReference type="GO" id="GO:0016787">
    <property type="term" value="F:hydrolase activity"/>
    <property type="evidence" value="ECO:0007669"/>
    <property type="project" value="UniProtKB-KW"/>
</dbReference>
<dbReference type="GO" id="GO:0090729">
    <property type="term" value="F:toxin activity"/>
    <property type="evidence" value="ECO:0007669"/>
    <property type="project" value="UniProtKB-KW"/>
</dbReference>
<dbReference type="InterPro" id="IPR022907">
    <property type="entry name" value="VapC_family"/>
</dbReference>
<feature type="domain" description="PIN" evidence="7">
    <location>
        <begin position="6"/>
        <end position="129"/>
    </location>
</feature>
<proteinExistence type="inferred from homology"/>
<dbReference type="PANTHER" id="PTHR35901">
    <property type="entry name" value="RIBONUCLEASE VAPC3"/>
    <property type="match status" value="1"/>
</dbReference>
<evidence type="ECO:0000313" key="8">
    <source>
        <dbReference type="EMBL" id="QDU70281.1"/>
    </source>
</evidence>
<dbReference type="AlphaFoldDB" id="A0A518BTH7"/>
<dbReference type="EMBL" id="CP036280">
    <property type="protein sequence ID" value="QDU70281.1"/>
    <property type="molecule type" value="Genomic_DNA"/>
</dbReference>
<dbReference type="GO" id="GO:0004540">
    <property type="term" value="F:RNA nuclease activity"/>
    <property type="evidence" value="ECO:0007669"/>
    <property type="project" value="InterPro"/>
</dbReference>
<evidence type="ECO:0000313" key="9">
    <source>
        <dbReference type="Proteomes" id="UP000320386"/>
    </source>
</evidence>